<dbReference type="RefSeq" id="XP_024887049.1">
    <property type="nucleotide sequence ID" value="XM_025031281.1"/>
</dbReference>
<dbReference type="AlphaFoldDB" id="A0A6J1QWJ8"/>
<sequence length="320" mass="36301">MDVMSATLAYSLLLIKIIVIVFNVRFLDDLIVHMVEDWKERDVSNECTMNRMAYISRWFSNLIIGSHAMSVMFYAIGTLLRNESSNQTDSRELILKMELPFKIESTSVYFTIIVTQFVHQVSTASLVAVLYCLLLTLVLHVCGQIDIMRQKLSEITRKDIEQNVNKSIAKMLIVRHQKIISFSENIEALFSSIALVQFVTNTLVLCSLGFVIVISIGVPGGTPMLVKSVFFYILINVEAFVFCFLGEYLTTKSKMIGDAAYEALWYELNPIQSRDTLFIIVRSQKYLTLTIGKVANLSLKQFTSIIKASASYMSVLHAMY</sequence>
<reference evidence="12" key="1">
    <citation type="submission" date="2025-08" db="UniProtKB">
        <authorList>
            <consortium name="RefSeq"/>
        </authorList>
    </citation>
    <scope>IDENTIFICATION</scope>
    <source>
        <tissue evidence="12">Whole body</tissue>
    </source>
</reference>
<dbReference type="GO" id="GO:0004984">
    <property type="term" value="F:olfactory receptor activity"/>
    <property type="evidence" value="ECO:0007669"/>
    <property type="project" value="InterPro"/>
</dbReference>
<feature type="transmembrane region" description="Helical" evidence="10">
    <location>
        <begin position="7"/>
        <end position="27"/>
    </location>
</feature>
<proteinExistence type="predicted"/>
<keyword evidence="2" id="KW-1003">Cell membrane</keyword>
<keyword evidence="3" id="KW-0716">Sensory transduction</keyword>
<evidence type="ECO:0000256" key="3">
    <source>
        <dbReference type="ARBA" id="ARBA00022606"/>
    </source>
</evidence>
<protein>
    <submittedName>
        <fullName evidence="12">Odorant receptor 22c-like</fullName>
    </submittedName>
</protein>
<evidence type="ECO:0000256" key="10">
    <source>
        <dbReference type="SAM" id="Phobius"/>
    </source>
</evidence>
<keyword evidence="6 10" id="KW-1133">Transmembrane helix</keyword>
<feature type="transmembrane region" description="Helical" evidence="10">
    <location>
        <begin position="188"/>
        <end position="217"/>
    </location>
</feature>
<evidence type="ECO:0000256" key="4">
    <source>
        <dbReference type="ARBA" id="ARBA00022692"/>
    </source>
</evidence>
<evidence type="ECO:0000256" key="5">
    <source>
        <dbReference type="ARBA" id="ARBA00022725"/>
    </source>
</evidence>
<feature type="transmembrane region" description="Helical" evidence="10">
    <location>
        <begin position="229"/>
        <end position="249"/>
    </location>
</feature>
<evidence type="ECO:0000256" key="9">
    <source>
        <dbReference type="ARBA" id="ARBA00023224"/>
    </source>
</evidence>
<dbReference type="GeneID" id="112464340"/>
<dbReference type="GO" id="GO:0005886">
    <property type="term" value="C:plasma membrane"/>
    <property type="evidence" value="ECO:0007669"/>
    <property type="project" value="UniProtKB-SubCell"/>
</dbReference>
<keyword evidence="8" id="KW-0675">Receptor</keyword>
<keyword evidence="11" id="KW-1185">Reference proteome</keyword>
<evidence type="ECO:0000256" key="8">
    <source>
        <dbReference type="ARBA" id="ARBA00023170"/>
    </source>
</evidence>
<evidence type="ECO:0000313" key="12">
    <source>
        <dbReference type="RefSeq" id="XP_024887049.1"/>
    </source>
</evidence>
<dbReference type="GO" id="GO:0005549">
    <property type="term" value="F:odorant binding"/>
    <property type="evidence" value="ECO:0007669"/>
    <property type="project" value="InterPro"/>
</dbReference>
<dbReference type="Proteomes" id="UP000504618">
    <property type="component" value="Unplaced"/>
</dbReference>
<evidence type="ECO:0000256" key="1">
    <source>
        <dbReference type="ARBA" id="ARBA00004651"/>
    </source>
</evidence>
<accession>A0A6J1QWJ8</accession>
<organism evidence="11 12">
    <name type="scientific">Temnothorax curvispinosus</name>
    <dbReference type="NCBI Taxonomy" id="300111"/>
    <lineage>
        <taxon>Eukaryota</taxon>
        <taxon>Metazoa</taxon>
        <taxon>Ecdysozoa</taxon>
        <taxon>Arthropoda</taxon>
        <taxon>Hexapoda</taxon>
        <taxon>Insecta</taxon>
        <taxon>Pterygota</taxon>
        <taxon>Neoptera</taxon>
        <taxon>Endopterygota</taxon>
        <taxon>Hymenoptera</taxon>
        <taxon>Apocrita</taxon>
        <taxon>Aculeata</taxon>
        <taxon>Formicoidea</taxon>
        <taxon>Formicidae</taxon>
        <taxon>Myrmicinae</taxon>
        <taxon>Temnothorax</taxon>
    </lineage>
</organism>
<keyword evidence="4 10" id="KW-0812">Transmembrane</keyword>
<keyword evidence="5" id="KW-0552">Olfaction</keyword>
<name>A0A6J1QWJ8_9HYME</name>
<dbReference type="Pfam" id="PF02949">
    <property type="entry name" value="7tm_6"/>
    <property type="match status" value="1"/>
</dbReference>
<dbReference type="GO" id="GO:0007165">
    <property type="term" value="P:signal transduction"/>
    <property type="evidence" value="ECO:0007669"/>
    <property type="project" value="UniProtKB-KW"/>
</dbReference>
<feature type="transmembrane region" description="Helical" evidence="10">
    <location>
        <begin position="124"/>
        <end position="143"/>
    </location>
</feature>
<dbReference type="InterPro" id="IPR004117">
    <property type="entry name" value="7tm6_olfct_rcpt"/>
</dbReference>
<comment type="subcellular location">
    <subcellularLocation>
        <location evidence="1">Cell membrane</location>
        <topology evidence="1">Multi-pass membrane protein</topology>
    </subcellularLocation>
</comment>
<evidence type="ECO:0000313" key="11">
    <source>
        <dbReference type="Proteomes" id="UP000504618"/>
    </source>
</evidence>
<evidence type="ECO:0000256" key="2">
    <source>
        <dbReference type="ARBA" id="ARBA00022475"/>
    </source>
</evidence>
<keyword evidence="7 10" id="KW-0472">Membrane</keyword>
<keyword evidence="9" id="KW-0807">Transducer</keyword>
<dbReference type="OrthoDB" id="6765072at2759"/>
<dbReference type="PANTHER" id="PTHR21137">
    <property type="entry name" value="ODORANT RECEPTOR"/>
    <property type="match status" value="1"/>
</dbReference>
<gene>
    <name evidence="12" type="primary">LOC112464340</name>
</gene>
<dbReference type="PANTHER" id="PTHR21137:SF35">
    <property type="entry name" value="ODORANT RECEPTOR 19A-RELATED"/>
    <property type="match status" value="1"/>
</dbReference>
<evidence type="ECO:0000256" key="6">
    <source>
        <dbReference type="ARBA" id="ARBA00022989"/>
    </source>
</evidence>
<evidence type="ECO:0000256" key="7">
    <source>
        <dbReference type="ARBA" id="ARBA00023136"/>
    </source>
</evidence>
<feature type="transmembrane region" description="Helical" evidence="10">
    <location>
        <begin position="58"/>
        <end position="80"/>
    </location>
</feature>